<proteinExistence type="predicted"/>
<reference evidence="2" key="1">
    <citation type="submission" date="2018-01" db="EMBL/GenBank/DDBJ databases">
        <title>An insight into the sialome of Amazonian anophelines.</title>
        <authorList>
            <person name="Ribeiro J.M."/>
            <person name="Scarpassa V."/>
            <person name="Calvo E."/>
        </authorList>
    </citation>
    <scope>NUCLEOTIDE SEQUENCE</scope>
    <source>
        <tissue evidence="2">Salivary glands</tissue>
    </source>
</reference>
<protein>
    <submittedName>
        <fullName evidence="2">Uncharacterized protein</fullName>
    </submittedName>
</protein>
<name>A0A2M3ZLT2_9DIPT</name>
<dbReference type="EMBL" id="GGFM01008740">
    <property type="protein sequence ID" value="MBW29491.1"/>
    <property type="molecule type" value="Transcribed_RNA"/>
</dbReference>
<evidence type="ECO:0000256" key="1">
    <source>
        <dbReference type="SAM" id="Phobius"/>
    </source>
</evidence>
<keyword evidence="1" id="KW-1133">Transmembrane helix</keyword>
<keyword evidence="1" id="KW-0812">Transmembrane</keyword>
<dbReference type="AlphaFoldDB" id="A0A2M3ZLT2"/>
<organism evidence="2">
    <name type="scientific">Anopheles braziliensis</name>
    <dbReference type="NCBI Taxonomy" id="58242"/>
    <lineage>
        <taxon>Eukaryota</taxon>
        <taxon>Metazoa</taxon>
        <taxon>Ecdysozoa</taxon>
        <taxon>Arthropoda</taxon>
        <taxon>Hexapoda</taxon>
        <taxon>Insecta</taxon>
        <taxon>Pterygota</taxon>
        <taxon>Neoptera</taxon>
        <taxon>Endopterygota</taxon>
        <taxon>Diptera</taxon>
        <taxon>Nematocera</taxon>
        <taxon>Culicoidea</taxon>
        <taxon>Culicidae</taxon>
        <taxon>Anophelinae</taxon>
        <taxon>Anopheles</taxon>
    </lineage>
</organism>
<accession>A0A2M3ZLT2</accession>
<feature type="transmembrane region" description="Helical" evidence="1">
    <location>
        <begin position="6"/>
        <end position="28"/>
    </location>
</feature>
<keyword evidence="1" id="KW-0472">Membrane</keyword>
<sequence>MSTMQHFLVLWSCTGGFSFYFHVSFTLIHYSESKFARNRAFLMGNSVYLVNILSPVLAWIPNTQPRKRQQRGTPCGGSNVWIVYSNFALCIARFVHSLSFPKDHLDWTKL</sequence>
<feature type="transmembrane region" description="Helical" evidence="1">
    <location>
        <begin position="40"/>
        <end position="60"/>
    </location>
</feature>
<evidence type="ECO:0000313" key="2">
    <source>
        <dbReference type="EMBL" id="MBW29491.1"/>
    </source>
</evidence>